<comment type="caution">
    <text evidence="3">The sequence shown here is derived from an EMBL/GenBank/DDBJ whole genome shotgun (WGS) entry which is preliminary data.</text>
</comment>
<dbReference type="PANTHER" id="PTHR43318">
    <property type="entry name" value="UDP-N-ACETYLGLUCOSAMINE 4,6-DEHYDRATASE"/>
    <property type="match status" value="1"/>
</dbReference>
<proteinExistence type="inferred from homology"/>
<dbReference type="AlphaFoldDB" id="A0A0F9TT13"/>
<comment type="similarity">
    <text evidence="1">Belongs to the polysaccharide synthase family.</text>
</comment>
<dbReference type="Gene3D" id="3.40.50.720">
    <property type="entry name" value="NAD(P)-binding Rossmann-like Domain"/>
    <property type="match status" value="1"/>
</dbReference>
<evidence type="ECO:0000313" key="3">
    <source>
        <dbReference type="EMBL" id="KKN78092.1"/>
    </source>
</evidence>
<evidence type="ECO:0000259" key="2">
    <source>
        <dbReference type="Pfam" id="PF02719"/>
    </source>
</evidence>
<protein>
    <recommendedName>
        <fullName evidence="2">Polysaccharide biosynthesis protein CapD-like domain-containing protein</fullName>
    </recommendedName>
</protein>
<dbReference type="SUPFAM" id="SSF51735">
    <property type="entry name" value="NAD(P)-binding Rossmann-fold domains"/>
    <property type="match status" value="1"/>
</dbReference>
<dbReference type="EMBL" id="LAZR01000268">
    <property type="protein sequence ID" value="KKN78092.1"/>
    <property type="molecule type" value="Genomic_DNA"/>
</dbReference>
<dbReference type="InterPro" id="IPR036291">
    <property type="entry name" value="NAD(P)-bd_dom_sf"/>
</dbReference>
<dbReference type="InterPro" id="IPR003869">
    <property type="entry name" value="Polysac_CapD-like"/>
</dbReference>
<dbReference type="InterPro" id="IPR051203">
    <property type="entry name" value="Polysaccharide_Synthase-Rel"/>
</dbReference>
<gene>
    <name evidence="3" type="ORF">LCGC14_0353190</name>
</gene>
<accession>A0A0F9TT13</accession>
<organism evidence="3">
    <name type="scientific">marine sediment metagenome</name>
    <dbReference type="NCBI Taxonomy" id="412755"/>
    <lineage>
        <taxon>unclassified sequences</taxon>
        <taxon>metagenomes</taxon>
        <taxon>ecological metagenomes</taxon>
    </lineage>
</organism>
<sequence length="331" mass="36924">MNETRDIQSIFMTGGAGFLGKHLMRWFAANHPNVRFTVFSRDEGKHAVARHEFPQHTYILGDVRDSDRVELAMAGHQVVIHAAALKYVPQCEDFPSEAIATNIDGSRNVAISAIKNHVSRVIGISTDKACSPENVYGQTKRIMERLFQEADGWSDTYFNLVRYGNVIASTGSVIPIFREQARQGNLIVTNPLMTRFWLTATDAVLMIANVMSFPAEYRATIMINRLAATDLLTVAYAAAELETGMTRADLEGSKDFTVTIVGGRGGEKVHEDLLSPTEARQTERIDKTMLLYPPGRTPTTTWDDAHIYTSNTPDHWIESEELKGMIEEANE</sequence>
<reference evidence="3" key="1">
    <citation type="journal article" date="2015" name="Nature">
        <title>Complex archaea that bridge the gap between prokaryotes and eukaryotes.</title>
        <authorList>
            <person name="Spang A."/>
            <person name="Saw J.H."/>
            <person name="Jorgensen S.L."/>
            <person name="Zaremba-Niedzwiedzka K."/>
            <person name="Martijn J."/>
            <person name="Lind A.E."/>
            <person name="van Eijk R."/>
            <person name="Schleper C."/>
            <person name="Guy L."/>
            <person name="Ettema T.J."/>
        </authorList>
    </citation>
    <scope>NUCLEOTIDE SEQUENCE</scope>
</reference>
<name>A0A0F9TT13_9ZZZZ</name>
<dbReference type="Pfam" id="PF02719">
    <property type="entry name" value="Polysacc_synt_2"/>
    <property type="match status" value="1"/>
</dbReference>
<feature type="domain" description="Polysaccharide biosynthesis protein CapD-like" evidence="2">
    <location>
        <begin position="10"/>
        <end position="290"/>
    </location>
</feature>
<evidence type="ECO:0000256" key="1">
    <source>
        <dbReference type="ARBA" id="ARBA00007430"/>
    </source>
</evidence>